<dbReference type="Proteomes" id="UP000244174">
    <property type="component" value="Unassembled WGS sequence"/>
</dbReference>
<dbReference type="CDD" id="cd00093">
    <property type="entry name" value="HTH_XRE"/>
    <property type="match status" value="1"/>
</dbReference>
<gene>
    <name evidence="3" type="ORF">C8P64_2572</name>
</gene>
<dbReference type="InterPro" id="IPR010982">
    <property type="entry name" value="Lambda_DNA-bd_dom_sf"/>
</dbReference>
<organism evidence="3 4">
    <name type="scientific">Christiangramia gaetbulicola</name>
    <dbReference type="NCBI Taxonomy" id="703340"/>
    <lineage>
        <taxon>Bacteria</taxon>
        <taxon>Pseudomonadati</taxon>
        <taxon>Bacteroidota</taxon>
        <taxon>Flavobacteriia</taxon>
        <taxon>Flavobacteriales</taxon>
        <taxon>Flavobacteriaceae</taxon>
        <taxon>Christiangramia</taxon>
    </lineage>
</organism>
<name>A0A2T6AEA9_9FLAO</name>
<keyword evidence="1 3" id="KW-0238">DNA-binding</keyword>
<evidence type="ECO:0000259" key="2">
    <source>
        <dbReference type="PROSITE" id="PS50943"/>
    </source>
</evidence>
<dbReference type="OrthoDB" id="3831186at2"/>
<proteinExistence type="predicted"/>
<dbReference type="RefSeq" id="WP_108172458.1">
    <property type="nucleotide sequence ID" value="NZ_QBKQ01000003.1"/>
</dbReference>
<dbReference type="GO" id="GO:0003677">
    <property type="term" value="F:DNA binding"/>
    <property type="evidence" value="ECO:0007669"/>
    <property type="project" value="UniProtKB-KW"/>
</dbReference>
<dbReference type="PROSITE" id="PS50943">
    <property type="entry name" value="HTH_CROC1"/>
    <property type="match status" value="1"/>
</dbReference>
<dbReference type="Pfam" id="PF12844">
    <property type="entry name" value="HTH_19"/>
    <property type="match status" value="1"/>
</dbReference>
<dbReference type="Gene3D" id="1.10.260.40">
    <property type="entry name" value="lambda repressor-like DNA-binding domains"/>
    <property type="match status" value="1"/>
</dbReference>
<sequence>MSLFGKNIKKIRSVKSLSQQAFAEIFDLKRGTLGAYEEGRSEPKIETIIKIANYFSIPIGDMLTKELTVNQLLKFKVDFESNVLEENNDLFIKIPCITPQLQTDYLRHHDNPNFIDDLPYLNLPVTNDNELRAYVVDNLEMSSDNDGLYPKDIIIGERIARKRFPDLQSSCIYLLILKDRIFLRRVFQASKKFILKADHRGIDELEIDHTEVKELWELKYVFYHRVPEKRNTDIKEKLSFLETEFQKLRSSLDN</sequence>
<evidence type="ECO:0000313" key="4">
    <source>
        <dbReference type="Proteomes" id="UP000244174"/>
    </source>
</evidence>
<dbReference type="AlphaFoldDB" id="A0A2T6AEA9"/>
<dbReference type="PANTHER" id="PTHR46558:SF11">
    <property type="entry name" value="HTH-TYPE TRANSCRIPTIONAL REGULATOR XRE"/>
    <property type="match status" value="1"/>
</dbReference>
<accession>A0A2T6AEA9</accession>
<comment type="caution">
    <text evidence="3">The sequence shown here is derived from an EMBL/GenBank/DDBJ whole genome shotgun (WGS) entry which is preliminary data.</text>
</comment>
<keyword evidence="4" id="KW-1185">Reference proteome</keyword>
<protein>
    <submittedName>
        <fullName evidence="3">DNA-binding XRE family transcriptional regulator</fullName>
    </submittedName>
</protein>
<evidence type="ECO:0000256" key="1">
    <source>
        <dbReference type="ARBA" id="ARBA00023125"/>
    </source>
</evidence>
<feature type="domain" description="HTH cro/C1-type" evidence="2">
    <location>
        <begin position="8"/>
        <end position="62"/>
    </location>
</feature>
<dbReference type="SMART" id="SM00530">
    <property type="entry name" value="HTH_XRE"/>
    <property type="match status" value="1"/>
</dbReference>
<dbReference type="PANTHER" id="PTHR46558">
    <property type="entry name" value="TRACRIPTIONAL REGULATORY PROTEIN-RELATED-RELATED"/>
    <property type="match status" value="1"/>
</dbReference>
<reference evidence="3 4" key="1">
    <citation type="submission" date="2018-04" db="EMBL/GenBank/DDBJ databases">
        <title>Genomic Encyclopedia of Archaeal and Bacterial Type Strains, Phase II (KMG-II): from individual species to whole genera.</title>
        <authorList>
            <person name="Goeker M."/>
        </authorList>
    </citation>
    <scope>NUCLEOTIDE SEQUENCE [LARGE SCALE GENOMIC DNA]</scope>
    <source>
        <strain evidence="3 4">DSM 23082</strain>
    </source>
</reference>
<dbReference type="EMBL" id="QBKQ01000003">
    <property type="protein sequence ID" value="PTX42155.1"/>
    <property type="molecule type" value="Genomic_DNA"/>
</dbReference>
<evidence type="ECO:0000313" key="3">
    <source>
        <dbReference type="EMBL" id="PTX42155.1"/>
    </source>
</evidence>
<dbReference type="SUPFAM" id="SSF47413">
    <property type="entry name" value="lambda repressor-like DNA-binding domains"/>
    <property type="match status" value="1"/>
</dbReference>
<dbReference type="InterPro" id="IPR001387">
    <property type="entry name" value="Cro/C1-type_HTH"/>
</dbReference>